<organism evidence="2">
    <name type="scientific">Menopon gallinae</name>
    <name type="common">poultry shaft louse</name>
    <dbReference type="NCBI Taxonomy" id="328185"/>
    <lineage>
        <taxon>Eukaryota</taxon>
        <taxon>Metazoa</taxon>
        <taxon>Ecdysozoa</taxon>
        <taxon>Arthropoda</taxon>
        <taxon>Hexapoda</taxon>
        <taxon>Insecta</taxon>
        <taxon>Pterygota</taxon>
        <taxon>Neoptera</taxon>
        <taxon>Paraneoptera</taxon>
        <taxon>Psocodea</taxon>
        <taxon>Troctomorpha</taxon>
        <taxon>Phthiraptera</taxon>
        <taxon>Amblycera</taxon>
        <taxon>Menoponidae</taxon>
        <taxon>Menopon</taxon>
    </lineage>
</organism>
<dbReference type="EMBL" id="JARGDH010000003">
    <property type="protein sequence ID" value="KAL0273470.1"/>
    <property type="molecule type" value="Genomic_DNA"/>
</dbReference>
<feature type="transmembrane region" description="Helical" evidence="1">
    <location>
        <begin position="88"/>
        <end position="108"/>
    </location>
</feature>
<evidence type="ECO:0000256" key="1">
    <source>
        <dbReference type="SAM" id="Phobius"/>
    </source>
</evidence>
<proteinExistence type="predicted"/>
<keyword evidence="1" id="KW-0812">Transmembrane</keyword>
<keyword evidence="1" id="KW-0472">Membrane</keyword>
<comment type="caution">
    <text evidence="2">The sequence shown here is derived from an EMBL/GenBank/DDBJ whole genome shotgun (WGS) entry which is preliminary data.</text>
</comment>
<keyword evidence="1" id="KW-1133">Transmembrane helix</keyword>
<feature type="transmembrane region" description="Helical" evidence="1">
    <location>
        <begin position="57"/>
        <end position="76"/>
    </location>
</feature>
<feature type="transmembrane region" description="Helical" evidence="1">
    <location>
        <begin position="21"/>
        <end position="45"/>
    </location>
</feature>
<protein>
    <submittedName>
        <fullName evidence="2">Uncharacterized protein</fullName>
    </submittedName>
</protein>
<sequence>MHRKSIRPEDGLPLERIVDPLDFIYVIIVAAATLSHLFNWCVIGACDAVFSGLEANIGSTTYLIGMSLMTANYVRFPAFLERPSRPVLYAYYVLLSFFASSVALRLVWVPLTDTMAEMNLFLAKAITFSTKVLRLGRKTPLRRLAAFLETKTALSWVANSIGISFLYWVCDSLNFQKSIKLILRQTPGIKRIFGQDSRLTWTAIIKRQAMNRASTGSPVVRKDCKKCSFLDVIGPETDYGDEEED</sequence>
<name>A0AAW2HTX3_9NEOP</name>
<reference evidence="2" key="1">
    <citation type="journal article" date="2024" name="Gigascience">
        <title>Chromosome-level genome of the poultry shaft louse Menopon gallinae provides insight into the host-switching and adaptive evolution of parasitic lice.</title>
        <authorList>
            <person name="Xu Y."/>
            <person name="Ma L."/>
            <person name="Liu S."/>
            <person name="Liang Y."/>
            <person name="Liu Q."/>
            <person name="He Z."/>
            <person name="Tian L."/>
            <person name="Duan Y."/>
            <person name="Cai W."/>
            <person name="Li H."/>
            <person name="Song F."/>
        </authorList>
    </citation>
    <scope>NUCLEOTIDE SEQUENCE</scope>
    <source>
        <strain evidence="2">Cailab_2023a</strain>
    </source>
</reference>
<accession>A0AAW2HTX3</accession>
<dbReference type="AlphaFoldDB" id="A0AAW2HTX3"/>
<gene>
    <name evidence="2" type="ORF">PYX00_006125</name>
</gene>
<evidence type="ECO:0000313" key="2">
    <source>
        <dbReference type="EMBL" id="KAL0273470.1"/>
    </source>
</evidence>
<feature type="transmembrane region" description="Helical" evidence="1">
    <location>
        <begin position="153"/>
        <end position="170"/>
    </location>
</feature>